<keyword evidence="6" id="KW-0472">Membrane</keyword>
<keyword evidence="6" id="KW-1133">Transmembrane helix</keyword>
<dbReference type="AlphaFoldDB" id="A0A084T1D5"/>
<dbReference type="Gene3D" id="3.30.200.20">
    <property type="entry name" value="Phosphorylase Kinase, domain 1"/>
    <property type="match status" value="1"/>
</dbReference>
<dbReference type="InterPro" id="IPR008266">
    <property type="entry name" value="Tyr_kinase_AS"/>
</dbReference>
<evidence type="ECO:0000313" key="8">
    <source>
        <dbReference type="EMBL" id="KFA94520.1"/>
    </source>
</evidence>
<dbReference type="PANTHER" id="PTHR43289">
    <property type="entry name" value="MITOGEN-ACTIVATED PROTEIN KINASE KINASE KINASE 20-RELATED"/>
    <property type="match status" value="1"/>
</dbReference>
<organism evidence="8 9">
    <name type="scientific">Archangium violaceum Cb vi76</name>
    <dbReference type="NCBI Taxonomy" id="1406225"/>
    <lineage>
        <taxon>Bacteria</taxon>
        <taxon>Pseudomonadati</taxon>
        <taxon>Myxococcota</taxon>
        <taxon>Myxococcia</taxon>
        <taxon>Myxococcales</taxon>
        <taxon>Cystobacterineae</taxon>
        <taxon>Archangiaceae</taxon>
        <taxon>Archangium</taxon>
    </lineage>
</organism>
<keyword evidence="1" id="KW-0808">Transferase</keyword>
<sequence>MTAPQPVIPLSWPAMSPRRFGQYVLIRKLAEGGMAEIFLAKQLGAEGFERDVVIKCMHEHLTQHREFVSMFLDEARLAARLHHPNIVQITDLGVADNRYFICMEYLAGEDLEAVFGATQYQGQGVPIPIAARIILSVLEGLEFAHGYQDQGQPLELVHRDISPSNIFVTYQGTVKVLDFGIAKASSRMTQTQPGFLKGKWGYMSPEQARGDQQLDGRSDLFSLGVTFHELLTMRRVFERDTELGVLLALMDQPIPPPSTHRPDVPPALDRIVMKALERRREDRYASAAEMRVDLEEFLRGTASIPGVSQLAQYMQGMFGAAGVERKTKIPPLSELGAHTLVQQHEEPLGTARTLVRPSARITAVESQEPPTPEPQRRPTAPTLPAVTVPVPASPPPALAAVTVPVPASPPPARSTGLSVAMGAIGAVALLALGGGVVWYLVPRAAPPAPVTGVTAPVPSPAPKVEPTPTPAAPTPTPPVEQKTEPPPAAPVDTEPNPTVTPKPAPMPSRLTAGDVSRVMKKNARKILECGEQFRAELPADRRVMLLITIARSGDVSAAKVNEPATVSPGLAKCLEGQMKRVVFPRNTNQPELTIQLPLRFNEQ</sequence>
<evidence type="ECO:0000256" key="5">
    <source>
        <dbReference type="SAM" id="MobiDB-lite"/>
    </source>
</evidence>
<proteinExistence type="predicted"/>
<feature type="region of interest" description="Disordered" evidence="5">
    <location>
        <begin position="459"/>
        <end position="510"/>
    </location>
</feature>
<evidence type="ECO:0000256" key="3">
    <source>
        <dbReference type="ARBA" id="ARBA00022777"/>
    </source>
</evidence>
<protein>
    <recommendedName>
        <fullName evidence="7">Protein kinase domain-containing protein</fullName>
    </recommendedName>
</protein>
<feature type="transmembrane region" description="Helical" evidence="6">
    <location>
        <begin position="417"/>
        <end position="441"/>
    </location>
</feature>
<dbReference type="SUPFAM" id="SSF56112">
    <property type="entry name" value="Protein kinase-like (PK-like)"/>
    <property type="match status" value="1"/>
</dbReference>
<dbReference type="PROSITE" id="PS50011">
    <property type="entry name" value="PROTEIN_KINASE_DOM"/>
    <property type="match status" value="1"/>
</dbReference>
<dbReference type="GO" id="GO:0004674">
    <property type="term" value="F:protein serine/threonine kinase activity"/>
    <property type="evidence" value="ECO:0007669"/>
    <property type="project" value="TreeGrafter"/>
</dbReference>
<evidence type="ECO:0000256" key="6">
    <source>
        <dbReference type="SAM" id="Phobius"/>
    </source>
</evidence>
<feature type="domain" description="Protein kinase" evidence="7">
    <location>
        <begin position="23"/>
        <end position="298"/>
    </location>
</feature>
<gene>
    <name evidence="8" type="ORF">Q664_02505</name>
</gene>
<feature type="compositionally biased region" description="Pro residues" evidence="5">
    <location>
        <begin position="459"/>
        <end position="489"/>
    </location>
</feature>
<dbReference type="Proteomes" id="UP000028547">
    <property type="component" value="Unassembled WGS sequence"/>
</dbReference>
<evidence type="ECO:0000256" key="4">
    <source>
        <dbReference type="ARBA" id="ARBA00022840"/>
    </source>
</evidence>
<keyword evidence="4" id="KW-0067">ATP-binding</keyword>
<comment type="caution">
    <text evidence="8">The sequence shown here is derived from an EMBL/GenBank/DDBJ whole genome shotgun (WGS) entry which is preliminary data.</text>
</comment>
<dbReference type="InterPro" id="IPR000719">
    <property type="entry name" value="Prot_kinase_dom"/>
</dbReference>
<name>A0A084T1D5_9BACT</name>
<evidence type="ECO:0000256" key="2">
    <source>
        <dbReference type="ARBA" id="ARBA00022741"/>
    </source>
</evidence>
<dbReference type="Gene3D" id="1.10.510.10">
    <property type="entry name" value="Transferase(Phosphotransferase) domain 1"/>
    <property type="match status" value="1"/>
</dbReference>
<reference evidence="8 9" key="1">
    <citation type="submission" date="2014-07" db="EMBL/GenBank/DDBJ databases">
        <title>Draft Genome Sequence of Gephyronic Acid Producer, Cystobacter violaceus Strain Cb vi76.</title>
        <authorList>
            <person name="Stevens D.C."/>
            <person name="Young J."/>
            <person name="Carmichael R."/>
            <person name="Tan J."/>
            <person name="Taylor R.E."/>
        </authorList>
    </citation>
    <scope>NUCLEOTIDE SEQUENCE [LARGE SCALE GENOMIC DNA]</scope>
    <source>
        <strain evidence="8 9">Cb vi76</strain>
    </source>
</reference>
<accession>A0A084T1D5</accession>
<dbReference type="PROSITE" id="PS00109">
    <property type="entry name" value="PROTEIN_KINASE_TYR"/>
    <property type="match status" value="1"/>
</dbReference>
<dbReference type="PANTHER" id="PTHR43289:SF6">
    <property type="entry name" value="SERINE_THREONINE-PROTEIN KINASE NEKL-3"/>
    <property type="match status" value="1"/>
</dbReference>
<evidence type="ECO:0000259" key="7">
    <source>
        <dbReference type="PROSITE" id="PS50011"/>
    </source>
</evidence>
<evidence type="ECO:0000313" key="9">
    <source>
        <dbReference type="Proteomes" id="UP000028547"/>
    </source>
</evidence>
<keyword evidence="2" id="KW-0547">Nucleotide-binding</keyword>
<evidence type="ECO:0000256" key="1">
    <source>
        <dbReference type="ARBA" id="ARBA00022679"/>
    </source>
</evidence>
<dbReference type="InterPro" id="IPR011009">
    <property type="entry name" value="Kinase-like_dom_sf"/>
</dbReference>
<dbReference type="EMBL" id="JPMI01000010">
    <property type="protein sequence ID" value="KFA94520.1"/>
    <property type="molecule type" value="Genomic_DNA"/>
</dbReference>
<dbReference type="CDD" id="cd14014">
    <property type="entry name" value="STKc_PknB_like"/>
    <property type="match status" value="1"/>
</dbReference>
<dbReference type="Pfam" id="PF00069">
    <property type="entry name" value="Pkinase"/>
    <property type="match status" value="1"/>
</dbReference>
<keyword evidence="3" id="KW-0418">Kinase</keyword>
<feature type="region of interest" description="Disordered" evidence="5">
    <location>
        <begin position="362"/>
        <end position="383"/>
    </location>
</feature>
<dbReference type="GO" id="GO:0005524">
    <property type="term" value="F:ATP binding"/>
    <property type="evidence" value="ECO:0007669"/>
    <property type="project" value="UniProtKB-KW"/>
</dbReference>
<keyword evidence="6" id="KW-0812">Transmembrane</keyword>
<dbReference type="RefSeq" id="WP_063934646.1">
    <property type="nucleotide sequence ID" value="NZ_JPMI01000010.1"/>
</dbReference>